<proteinExistence type="predicted"/>
<comment type="caution">
    <text evidence="3">The sequence shown here is derived from an EMBL/GenBank/DDBJ whole genome shotgun (WGS) entry which is preliminary data.</text>
</comment>
<dbReference type="AlphaFoldDB" id="A0A9D1J3G7"/>
<evidence type="ECO:0000313" key="3">
    <source>
        <dbReference type="EMBL" id="HIR59408.1"/>
    </source>
</evidence>
<reference evidence="3" key="2">
    <citation type="journal article" date="2021" name="PeerJ">
        <title>Extensive microbial diversity within the chicken gut microbiome revealed by metagenomics and culture.</title>
        <authorList>
            <person name="Gilroy R."/>
            <person name="Ravi A."/>
            <person name="Getino M."/>
            <person name="Pursley I."/>
            <person name="Horton D.L."/>
            <person name="Alikhan N.F."/>
            <person name="Baker D."/>
            <person name="Gharbi K."/>
            <person name="Hall N."/>
            <person name="Watson M."/>
            <person name="Adriaenssens E.M."/>
            <person name="Foster-Nyarko E."/>
            <person name="Jarju S."/>
            <person name="Secka A."/>
            <person name="Antonio M."/>
            <person name="Oren A."/>
            <person name="Chaudhuri R.R."/>
            <person name="La Ragione R."/>
            <person name="Hildebrand F."/>
            <person name="Pallen M.J."/>
        </authorList>
    </citation>
    <scope>NUCLEOTIDE SEQUENCE</scope>
    <source>
        <strain evidence="3">CHK184-20233</strain>
    </source>
</reference>
<evidence type="ECO:0000259" key="2">
    <source>
        <dbReference type="Pfam" id="PF20016"/>
    </source>
</evidence>
<feature type="domain" description="Thoeris protein ThsA Macro" evidence="2">
    <location>
        <begin position="81"/>
        <end position="254"/>
    </location>
</feature>
<feature type="transmembrane region" description="Helical" evidence="1">
    <location>
        <begin position="41"/>
        <end position="67"/>
    </location>
</feature>
<evidence type="ECO:0000313" key="4">
    <source>
        <dbReference type="Proteomes" id="UP000824232"/>
    </source>
</evidence>
<keyword evidence="1" id="KW-0812">Transmembrane</keyword>
<name>A0A9D1J3G7_9FIRM</name>
<evidence type="ECO:0000256" key="1">
    <source>
        <dbReference type="SAM" id="Phobius"/>
    </source>
</evidence>
<dbReference type="Proteomes" id="UP000824232">
    <property type="component" value="Unassembled WGS sequence"/>
</dbReference>
<reference evidence="3" key="1">
    <citation type="submission" date="2020-10" db="EMBL/GenBank/DDBJ databases">
        <authorList>
            <person name="Gilroy R."/>
        </authorList>
    </citation>
    <scope>NUCLEOTIDE SEQUENCE</scope>
    <source>
        <strain evidence="3">CHK184-20233</strain>
    </source>
</reference>
<dbReference type="Pfam" id="PF20016">
    <property type="entry name" value="ThsA_Macro"/>
    <property type="match status" value="1"/>
</dbReference>
<keyword evidence="1" id="KW-0472">Membrane</keyword>
<accession>A0A9D1J3G7</accession>
<organism evidence="3 4">
    <name type="scientific">Candidatus Onthousia excrementipullorum</name>
    <dbReference type="NCBI Taxonomy" id="2840884"/>
    <lineage>
        <taxon>Bacteria</taxon>
        <taxon>Bacillati</taxon>
        <taxon>Bacillota</taxon>
        <taxon>Bacilli</taxon>
        <taxon>Candidatus Onthousia</taxon>
    </lineage>
</organism>
<keyword evidence="1" id="KW-1133">Transmembrane helix</keyword>
<protein>
    <recommendedName>
        <fullName evidence="2">Thoeris protein ThsA Macro domain-containing protein</fullName>
    </recommendedName>
</protein>
<feature type="transmembrane region" description="Helical" evidence="1">
    <location>
        <begin position="12"/>
        <end position="29"/>
    </location>
</feature>
<gene>
    <name evidence="3" type="ORF">IAB38_05090</name>
</gene>
<dbReference type="EMBL" id="DVHC01000054">
    <property type="protein sequence ID" value="HIR59408.1"/>
    <property type="molecule type" value="Genomic_DNA"/>
</dbReference>
<sequence>MKSKKMLLKKSCLYSYAFITGISTITGILGYTVKDIFKDAVWWKCSLILICLFLIISFIIFGLLVFLNRKGFSTIINGKDVCVKNGNIFNIDGLKVIPFNERFDTKVDDIVISHDSLNGQMIDKNADKLKELNKIIRDAKNDSSSLVPVKKGEYLVYPLGRIIKFNDYLMLSMSHFDEQNRAYINIHEYEIMLSNMWDEIRRVYAGKKIVMPLIGSGITTITGSKEKDNTVLLKCMLCTLRRSKFQPKNGIVIVLTQDTIDKIDLVKIKEEFKNGI</sequence>
<dbReference type="InterPro" id="IPR045535">
    <property type="entry name" value="ThsA_Macro"/>
</dbReference>